<dbReference type="InterPro" id="IPR012933">
    <property type="entry name" value="HicA_mRNA_interferase"/>
</dbReference>
<dbReference type="Proteomes" id="UP000186391">
    <property type="component" value="Unassembled WGS sequence"/>
</dbReference>
<evidence type="ECO:0008006" key="10">
    <source>
        <dbReference type="Google" id="ProtNLM"/>
    </source>
</evidence>
<organism evidence="8 9">
    <name type="scientific">Fischerella major NIES-592</name>
    <dbReference type="NCBI Taxonomy" id="210994"/>
    <lineage>
        <taxon>Bacteria</taxon>
        <taxon>Bacillati</taxon>
        <taxon>Cyanobacteriota</taxon>
        <taxon>Cyanophyceae</taxon>
        <taxon>Nostocales</taxon>
        <taxon>Hapalosiphonaceae</taxon>
        <taxon>Fischerella</taxon>
    </lineage>
</organism>
<dbReference type="SUPFAM" id="SSF54786">
    <property type="entry name" value="YcfA/nrd intein domain"/>
    <property type="match status" value="1"/>
</dbReference>
<accession>A0A1U7GX46</accession>
<dbReference type="OrthoDB" id="7065165at2"/>
<evidence type="ECO:0000313" key="8">
    <source>
        <dbReference type="EMBL" id="OKH12862.1"/>
    </source>
</evidence>
<keyword evidence="3" id="KW-0540">Nuclease</keyword>
<evidence type="ECO:0000256" key="3">
    <source>
        <dbReference type="ARBA" id="ARBA00022722"/>
    </source>
</evidence>
<evidence type="ECO:0000256" key="1">
    <source>
        <dbReference type="ARBA" id="ARBA00006620"/>
    </source>
</evidence>
<evidence type="ECO:0000256" key="2">
    <source>
        <dbReference type="ARBA" id="ARBA00022649"/>
    </source>
</evidence>
<sequence length="72" mass="8333">MPTFGPIKRPELIRYLRQLGFEGPYSGSKHQFMVKDDITVRIPNPHKGDIGKGLLAEILRQAEIEKDEWEQL</sequence>
<dbReference type="RefSeq" id="WP_062244827.1">
    <property type="nucleotide sequence ID" value="NZ_MRCA01000009.1"/>
</dbReference>
<evidence type="ECO:0000256" key="4">
    <source>
        <dbReference type="ARBA" id="ARBA00022759"/>
    </source>
</evidence>
<keyword evidence="9" id="KW-1185">Reference proteome</keyword>
<keyword evidence="7" id="KW-0346">Stress response</keyword>
<dbReference type="Pfam" id="PF07927">
    <property type="entry name" value="HicA_toxin"/>
    <property type="match status" value="1"/>
</dbReference>
<dbReference type="GO" id="GO:0003729">
    <property type="term" value="F:mRNA binding"/>
    <property type="evidence" value="ECO:0007669"/>
    <property type="project" value="InterPro"/>
</dbReference>
<keyword evidence="5" id="KW-0378">Hydrolase</keyword>
<dbReference type="EMBL" id="MRCA01000009">
    <property type="protein sequence ID" value="OKH12862.1"/>
    <property type="molecule type" value="Genomic_DNA"/>
</dbReference>
<dbReference type="AlphaFoldDB" id="A0A1U7GX46"/>
<comment type="similarity">
    <text evidence="1">Belongs to the HicA mRNA interferase family.</text>
</comment>
<gene>
    <name evidence="8" type="ORF">NIES592_16725</name>
</gene>
<keyword evidence="2" id="KW-1277">Toxin-antitoxin system</keyword>
<evidence type="ECO:0000313" key="9">
    <source>
        <dbReference type="Proteomes" id="UP000186391"/>
    </source>
</evidence>
<dbReference type="InterPro" id="IPR038570">
    <property type="entry name" value="HicA_sf"/>
</dbReference>
<evidence type="ECO:0000256" key="6">
    <source>
        <dbReference type="ARBA" id="ARBA00022884"/>
    </source>
</evidence>
<dbReference type="GO" id="GO:0016787">
    <property type="term" value="F:hydrolase activity"/>
    <property type="evidence" value="ECO:0007669"/>
    <property type="project" value="UniProtKB-KW"/>
</dbReference>
<comment type="caution">
    <text evidence="8">The sequence shown here is derived from an EMBL/GenBank/DDBJ whole genome shotgun (WGS) entry which is preliminary data.</text>
</comment>
<protein>
    <recommendedName>
        <fullName evidence="10">Type II toxin-antitoxin system HicA family toxin</fullName>
    </recommendedName>
</protein>
<evidence type="ECO:0000256" key="7">
    <source>
        <dbReference type="ARBA" id="ARBA00023016"/>
    </source>
</evidence>
<proteinExistence type="inferred from homology"/>
<keyword evidence="6" id="KW-0694">RNA-binding</keyword>
<dbReference type="GO" id="GO:0004519">
    <property type="term" value="F:endonuclease activity"/>
    <property type="evidence" value="ECO:0007669"/>
    <property type="project" value="UniProtKB-KW"/>
</dbReference>
<reference evidence="8 9" key="1">
    <citation type="submission" date="2016-11" db="EMBL/GenBank/DDBJ databases">
        <title>Draft Genome Sequences of Nine Cyanobacterial Strains from Diverse Habitats.</title>
        <authorList>
            <person name="Zhu T."/>
            <person name="Hou S."/>
            <person name="Lu X."/>
            <person name="Hess W.R."/>
        </authorList>
    </citation>
    <scope>NUCLEOTIDE SEQUENCE [LARGE SCALE GENOMIC DNA]</scope>
    <source>
        <strain evidence="8 9">NIES-592</strain>
    </source>
</reference>
<evidence type="ECO:0000256" key="5">
    <source>
        <dbReference type="ARBA" id="ARBA00022801"/>
    </source>
</evidence>
<name>A0A1U7GX46_9CYAN</name>
<keyword evidence="4" id="KW-0255">Endonuclease</keyword>
<dbReference type="Gene3D" id="3.30.920.30">
    <property type="entry name" value="Hypothetical protein"/>
    <property type="match status" value="1"/>
</dbReference>